<organism evidence="3 4">
    <name type="scientific">Streptomyces varsoviensis</name>
    <dbReference type="NCBI Taxonomy" id="67373"/>
    <lineage>
        <taxon>Bacteria</taxon>
        <taxon>Bacillati</taxon>
        <taxon>Actinomycetota</taxon>
        <taxon>Actinomycetes</taxon>
        <taxon>Kitasatosporales</taxon>
        <taxon>Streptomycetaceae</taxon>
        <taxon>Streptomyces</taxon>
    </lineage>
</organism>
<comment type="caution">
    <text evidence="3">The sequence shown here is derived from an EMBL/GenBank/DDBJ whole genome shotgun (WGS) entry which is preliminary data.</text>
</comment>
<gene>
    <name evidence="3" type="ORF">ADK38_15980</name>
</gene>
<evidence type="ECO:0000256" key="1">
    <source>
        <dbReference type="SAM" id="MobiDB-lite"/>
    </source>
</evidence>
<feature type="region of interest" description="Disordered" evidence="1">
    <location>
        <begin position="266"/>
        <end position="286"/>
    </location>
</feature>
<dbReference type="EMBL" id="LGUT01001346">
    <property type="protein sequence ID" value="KOG89131.1"/>
    <property type="molecule type" value="Genomic_DNA"/>
</dbReference>
<protein>
    <recommendedName>
        <fullName evidence="5">Flp pilus-assembly TadG-like N-terminal domain-containing protein</fullName>
    </recommendedName>
</protein>
<keyword evidence="4" id="KW-1185">Reference proteome</keyword>
<evidence type="ECO:0008006" key="5">
    <source>
        <dbReference type="Google" id="ProtNLM"/>
    </source>
</evidence>
<sequence>MSAGRLRRGELFLMEKALAAIEYGGAGVRPDSQDGSTLMGRVDRCMTTGCVTVLTVLAVVLAIGLSCLWYTDWHAGKVNRERRDSAESSIIRQTREAADATVRSLDASHAEDVDKLTMVIGKHTAAPLVAYDASRREFTARLPQRLVYETAGVLGGGSDMVNRCFDITYSRPYGQAWTSKVTERSDGVCGPASEIGYLARRAKTRIEGVDARSLNRTGVRKALDPTGTLRTFAVKDVTRGDGAVVVSLLISSRDAAAGQCYRITRPAPDADGDHRASATASPAAAC</sequence>
<evidence type="ECO:0000256" key="2">
    <source>
        <dbReference type="SAM" id="Phobius"/>
    </source>
</evidence>
<keyword evidence="2" id="KW-1133">Transmembrane helix</keyword>
<feature type="compositionally biased region" description="Low complexity" evidence="1">
    <location>
        <begin position="277"/>
        <end position="286"/>
    </location>
</feature>
<keyword evidence="2" id="KW-0472">Membrane</keyword>
<keyword evidence="2" id="KW-0812">Transmembrane</keyword>
<dbReference type="Proteomes" id="UP000037020">
    <property type="component" value="Unassembled WGS sequence"/>
</dbReference>
<reference evidence="3 4" key="1">
    <citation type="submission" date="2015-07" db="EMBL/GenBank/DDBJ databases">
        <authorList>
            <person name="Ju K.-S."/>
            <person name="Doroghazi J.R."/>
            <person name="Metcalf W.W."/>
        </authorList>
    </citation>
    <scope>NUCLEOTIDE SEQUENCE [LARGE SCALE GENOMIC DNA]</scope>
    <source>
        <strain evidence="3 4">NRRL B-3589</strain>
    </source>
</reference>
<feature type="transmembrane region" description="Helical" evidence="2">
    <location>
        <begin position="49"/>
        <end position="71"/>
    </location>
</feature>
<proteinExistence type="predicted"/>
<accession>A0ABR5J6N4</accession>
<evidence type="ECO:0000313" key="3">
    <source>
        <dbReference type="EMBL" id="KOG89131.1"/>
    </source>
</evidence>
<evidence type="ECO:0000313" key="4">
    <source>
        <dbReference type="Proteomes" id="UP000037020"/>
    </source>
</evidence>
<name>A0ABR5J6N4_9ACTN</name>